<evidence type="ECO:0000313" key="3">
    <source>
        <dbReference type="EMBL" id="MCL1104136.1"/>
    </source>
</evidence>
<protein>
    <submittedName>
        <fullName evidence="3">YceI family protein</fullName>
    </submittedName>
</protein>
<dbReference type="SMART" id="SM00867">
    <property type="entry name" value="YceI"/>
    <property type="match status" value="1"/>
</dbReference>
<gene>
    <name evidence="3" type="ORF">L2749_02495</name>
</gene>
<evidence type="ECO:0000259" key="2">
    <source>
        <dbReference type="SMART" id="SM00867"/>
    </source>
</evidence>
<proteinExistence type="predicted"/>
<dbReference type="Pfam" id="PF04264">
    <property type="entry name" value="YceI"/>
    <property type="match status" value="1"/>
</dbReference>
<keyword evidence="1" id="KW-0732">Signal</keyword>
<dbReference type="InterPro" id="IPR007372">
    <property type="entry name" value="Lipid/polyisoprenoid-bd_YceI"/>
</dbReference>
<organism evidence="3 4">
    <name type="scientific">Shewanella algicola</name>
    <dbReference type="NCBI Taxonomy" id="640633"/>
    <lineage>
        <taxon>Bacteria</taxon>
        <taxon>Pseudomonadati</taxon>
        <taxon>Pseudomonadota</taxon>
        <taxon>Gammaproteobacteria</taxon>
        <taxon>Alteromonadales</taxon>
        <taxon>Shewanellaceae</taxon>
        <taxon>Shewanella</taxon>
    </lineage>
</organism>
<dbReference type="InterPro" id="IPR036761">
    <property type="entry name" value="TTHA0802/YceI-like_sf"/>
</dbReference>
<dbReference type="InterPro" id="IPR027016">
    <property type="entry name" value="UCP029811"/>
</dbReference>
<dbReference type="SUPFAM" id="SSF101874">
    <property type="entry name" value="YceI-like"/>
    <property type="match status" value="1"/>
</dbReference>
<reference evidence="3" key="1">
    <citation type="submission" date="2022-01" db="EMBL/GenBank/DDBJ databases">
        <title>Whole genome-based taxonomy of the Shewanellaceae.</title>
        <authorList>
            <person name="Martin-Rodriguez A.J."/>
        </authorList>
    </citation>
    <scope>NUCLEOTIDE SEQUENCE</scope>
    <source>
        <strain evidence="3">DSM 23803</strain>
    </source>
</reference>
<dbReference type="PANTHER" id="PTHR34406">
    <property type="entry name" value="PROTEIN YCEI"/>
    <property type="match status" value="1"/>
</dbReference>
<keyword evidence="4" id="KW-1185">Reference proteome</keyword>
<comment type="caution">
    <text evidence="3">The sequence shown here is derived from an EMBL/GenBank/DDBJ whole genome shotgun (WGS) entry which is preliminary data.</text>
</comment>
<sequence length="191" mass="20738">MKIALPLFVAGLLSFQAMAGDWQVNQDHSRVSFISVKKNDIAEVHHFKQVAGSLTEAGAFALSIDLNSVDTGIKIRDDRMQTVLFEIAQFPQLKVNAVINPQLLMGMKVGDTLTTKIDATVELHGKKQQKSVEVLVAKLSDDKLVVSSFAPLLVQADEFNLVTGVEKLREIAGLPSISLAVPVSFVLTLAQ</sequence>
<dbReference type="Gene3D" id="2.40.128.110">
    <property type="entry name" value="Lipid/polyisoprenoid-binding, YceI-like"/>
    <property type="match status" value="1"/>
</dbReference>
<evidence type="ECO:0000313" key="4">
    <source>
        <dbReference type="Proteomes" id="UP001139408"/>
    </source>
</evidence>
<dbReference type="RefSeq" id="WP_188923745.1">
    <property type="nucleotide sequence ID" value="NZ_BMQI01000003.1"/>
</dbReference>
<feature type="chain" id="PRO_5040902934" evidence="1">
    <location>
        <begin position="20"/>
        <end position="191"/>
    </location>
</feature>
<feature type="signal peptide" evidence="1">
    <location>
        <begin position="1"/>
        <end position="19"/>
    </location>
</feature>
<dbReference type="AlphaFoldDB" id="A0A9X1Z2B2"/>
<dbReference type="PANTHER" id="PTHR34406:SF1">
    <property type="entry name" value="PROTEIN YCEI"/>
    <property type="match status" value="1"/>
</dbReference>
<name>A0A9X1Z2B2_9GAMM</name>
<dbReference type="EMBL" id="JAKILJ010000003">
    <property type="protein sequence ID" value="MCL1104136.1"/>
    <property type="molecule type" value="Genomic_DNA"/>
</dbReference>
<evidence type="ECO:0000256" key="1">
    <source>
        <dbReference type="SAM" id="SignalP"/>
    </source>
</evidence>
<dbReference type="Proteomes" id="UP001139408">
    <property type="component" value="Unassembled WGS sequence"/>
</dbReference>
<accession>A0A9X1Z2B2</accession>
<dbReference type="PIRSF" id="PIRSF029811">
    <property type="entry name" value="UCP029811"/>
    <property type="match status" value="1"/>
</dbReference>
<feature type="domain" description="Lipid/polyisoprenoid-binding YceI-like" evidence="2">
    <location>
        <begin position="21"/>
        <end position="190"/>
    </location>
</feature>